<name>A0A7S3Q279_9STRA</name>
<keyword evidence="5 10" id="KW-1133">Transmembrane helix</keyword>
<feature type="compositionally biased region" description="Basic and acidic residues" evidence="9">
    <location>
        <begin position="90"/>
        <end position="103"/>
    </location>
</feature>
<dbReference type="PROSITE" id="PS50192">
    <property type="entry name" value="T_SNARE"/>
    <property type="match status" value="1"/>
</dbReference>
<accession>A0A7S3Q279</accession>
<dbReference type="GO" id="GO:0015031">
    <property type="term" value="P:protein transport"/>
    <property type="evidence" value="ECO:0007669"/>
    <property type="project" value="UniProtKB-KW"/>
</dbReference>
<protein>
    <recommendedName>
        <fullName evidence="11">t-SNARE coiled-coil homology domain-containing protein</fullName>
    </recommendedName>
</protein>
<evidence type="ECO:0000313" key="12">
    <source>
        <dbReference type="EMBL" id="CAE0463458.1"/>
    </source>
</evidence>
<dbReference type="Gene3D" id="1.20.5.110">
    <property type="match status" value="1"/>
</dbReference>
<dbReference type="SUPFAM" id="SSF58038">
    <property type="entry name" value="SNARE fusion complex"/>
    <property type="match status" value="1"/>
</dbReference>
<evidence type="ECO:0000256" key="10">
    <source>
        <dbReference type="SAM" id="Phobius"/>
    </source>
</evidence>
<feature type="domain" description="T-SNARE coiled-coil homology" evidence="11">
    <location>
        <begin position="114"/>
        <end position="176"/>
    </location>
</feature>
<proteinExistence type="predicted"/>
<evidence type="ECO:0000256" key="8">
    <source>
        <dbReference type="ARBA" id="ARBA00046280"/>
    </source>
</evidence>
<evidence type="ECO:0000256" key="1">
    <source>
        <dbReference type="ARBA" id="ARBA00004394"/>
    </source>
</evidence>
<organism evidence="12">
    <name type="scientific">Chaetoceros debilis</name>
    <dbReference type="NCBI Taxonomy" id="122233"/>
    <lineage>
        <taxon>Eukaryota</taxon>
        <taxon>Sar</taxon>
        <taxon>Stramenopiles</taxon>
        <taxon>Ochrophyta</taxon>
        <taxon>Bacillariophyta</taxon>
        <taxon>Coscinodiscophyceae</taxon>
        <taxon>Chaetocerotophycidae</taxon>
        <taxon>Chaetocerotales</taxon>
        <taxon>Chaetocerotaceae</taxon>
        <taxon>Chaetoceros</taxon>
    </lineage>
</organism>
<evidence type="ECO:0000256" key="6">
    <source>
        <dbReference type="ARBA" id="ARBA00023034"/>
    </source>
</evidence>
<dbReference type="AlphaFoldDB" id="A0A7S3Q279"/>
<keyword evidence="3 10" id="KW-0812">Transmembrane</keyword>
<dbReference type="InterPro" id="IPR039899">
    <property type="entry name" value="BET1_SNARE"/>
</dbReference>
<evidence type="ECO:0000256" key="7">
    <source>
        <dbReference type="ARBA" id="ARBA00023136"/>
    </source>
</evidence>
<dbReference type="PANTHER" id="PTHR12791">
    <property type="entry name" value="GOLGI SNARE BET1-RELATED"/>
    <property type="match status" value="1"/>
</dbReference>
<feature type="compositionally biased region" description="Low complexity" evidence="9">
    <location>
        <begin position="78"/>
        <end position="89"/>
    </location>
</feature>
<reference evidence="12" key="1">
    <citation type="submission" date="2021-01" db="EMBL/GenBank/DDBJ databases">
        <authorList>
            <person name="Corre E."/>
            <person name="Pelletier E."/>
            <person name="Niang G."/>
            <person name="Scheremetjew M."/>
            <person name="Finn R."/>
            <person name="Kale V."/>
            <person name="Holt S."/>
            <person name="Cochrane G."/>
            <person name="Meng A."/>
            <person name="Brown T."/>
            <person name="Cohen L."/>
        </authorList>
    </citation>
    <scope>NUCLEOTIDE SEQUENCE</scope>
    <source>
        <strain evidence="12">MM31A-1</strain>
    </source>
</reference>
<gene>
    <name evidence="12" type="ORF">CDEB00056_LOCUS8299</name>
</gene>
<keyword evidence="7 10" id="KW-0472">Membrane</keyword>
<dbReference type="SMART" id="SM00397">
    <property type="entry name" value="t_SNARE"/>
    <property type="match status" value="1"/>
</dbReference>
<dbReference type="EMBL" id="HBIO01010713">
    <property type="protein sequence ID" value="CAE0463458.1"/>
    <property type="molecule type" value="Transcribed_RNA"/>
</dbReference>
<dbReference type="InterPro" id="IPR000727">
    <property type="entry name" value="T_SNARE_dom"/>
</dbReference>
<dbReference type="CDD" id="cd15853">
    <property type="entry name" value="SNARE_Bet1"/>
    <property type="match status" value="1"/>
</dbReference>
<keyword evidence="4" id="KW-0653">Protein transport</keyword>
<evidence type="ECO:0000256" key="5">
    <source>
        <dbReference type="ARBA" id="ARBA00022989"/>
    </source>
</evidence>
<dbReference type="GO" id="GO:0000139">
    <property type="term" value="C:Golgi membrane"/>
    <property type="evidence" value="ECO:0007669"/>
    <property type="project" value="UniProtKB-SubCell"/>
</dbReference>
<evidence type="ECO:0000259" key="11">
    <source>
        <dbReference type="PROSITE" id="PS50192"/>
    </source>
</evidence>
<evidence type="ECO:0000256" key="9">
    <source>
        <dbReference type="SAM" id="MobiDB-lite"/>
    </source>
</evidence>
<evidence type="ECO:0000256" key="4">
    <source>
        <dbReference type="ARBA" id="ARBA00022927"/>
    </source>
</evidence>
<feature type="transmembrane region" description="Helical" evidence="10">
    <location>
        <begin position="184"/>
        <end position="203"/>
    </location>
</feature>
<feature type="region of interest" description="Disordered" evidence="9">
    <location>
        <begin position="71"/>
        <end position="112"/>
    </location>
</feature>
<keyword evidence="2" id="KW-0813">Transport</keyword>
<sequence>MAKYRSHIFTFWKCDQQKIDEQIVRYARGSPNAHEWIKEGRLDDNYCSLNEQKNLVINKDEINKNQPPVLIPMHQRRSGNSSSSNSNNGHFKDMSRRSHDPERGALTASDMNAGIMEDQNNERISELSEQVARLKGLTIDIGNEVREQNSLLDQMQDGFSSTGDMLKGSLKRIGSMLDAGGPKAMMLMVGCIVFVIIVLYWLMKSSR</sequence>
<keyword evidence="6" id="KW-0333">Golgi apparatus</keyword>
<evidence type="ECO:0000256" key="3">
    <source>
        <dbReference type="ARBA" id="ARBA00022692"/>
    </source>
</evidence>
<evidence type="ECO:0000256" key="2">
    <source>
        <dbReference type="ARBA" id="ARBA00022448"/>
    </source>
</evidence>
<comment type="subcellular location">
    <subcellularLocation>
        <location evidence="8">Endomembrane system</location>
        <topology evidence="8">Single-pass type IV membrane protein</topology>
    </subcellularLocation>
    <subcellularLocation>
        <location evidence="1">Golgi apparatus membrane</location>
    </subcellularLocation>
</comment>